<dbReference type="GO" id="GO:0043204">
    <property type="term" value="C:perikaryon"/>
    <property type="evidence" value="ECO:0007669"/>
    <property type="project" value="UniProtKB-SubCell"/>
</dbReference>
<dbReference type="GO" id="GO:1990904">
    <property type="term" value="C:ribonucleoprotein complex"/>
    <property type="evidence" value="ECO:0007669"/>
    <property type="project" value="InterPro"/>
</dbReference>
<dbReference type="InterPro" id="IPR002343">
    <property type="entry name" value="Hud_Sxl_RNA"/>
</dbReference>
<dbReference type="FunFam" id="3.30.70.330:FF:000017">
    <property type="entry name" value="ELAV-like protein"/>
    <property type="match status" value="1"/>
</dbReference>
<sequence length="529" mass="58423">MDRTSRGPWAQGWGQTYRPRVLGTGYGQAARQVARNSHTTAGEAKDSTEDEVSPPPPCPDWIPPIAFLYLLIPLSERVNEDRACRSFEEQSLSRAFLLPRSERDTHIITTTEGTIVPMSAPPSSPQVDHFILNTNITGSTETQWRQAELPQLQGWAEKGLLTQPKMIISNMEPQVTNGPNGTTANGPSSNSRSCPSPMQTGGPTDDSKTNLIVNYLPQNMTQEEFRSLFGSIGEIESCKLVRDKITGQSLGYGFVNYIDPKDAEKAINTLNGLRLQTKTIKVSYARPSSASIRDANLYVSGLPKTMTQKDLEQLFSQYGRIITSRILVDQVTGGSRGVGFIRFDKRIEAEEAIKGLNGQKPSGAAEPITVKFANNPSQKTSQALLSQLYQSPNRRYPGPLHHQAQRFRLDNLLNMAYGVKRFSPITIDSMTSLVGMNIPGHTGTGWCIFVYNLSPDSDESVLWQLFGPFGAVNNVKVIRDFNTNKCKGFGFVTMTNYDEAAMAIASLNGYRLGDRVLQVSFKTNKTHKS</sequence>
<dbReference type="CDD" id="cd12771">
    <property type="entry name" value="RRM1_HuB"/>
    <property type="match status" value="1"/>
</dbReference>
<evidence type="ECO:0000256" key="2">
    <source>
        <dbReference type="ARBA" id="ARBA00004484"/>
    </source>
</evidence>
<accession>A0AAN8LRR3</accession>
<dbReference type="PROSITE" id="PS50102">
    <property type="entry name" value="RRM"/>
    <property type="match status" value="3"/>
</dbReference>
<dbReference type="FunFam" id="3.30.70.330:FF:000005">
    <property type="entry name" value="ELAV-like protein"/>
    <property type="match status" value="1"/>
</dbReference>
<reference evidence="15 16" key="1">
    <citation type="submission" date="2021-04" db="EMBL/GenBank/DDBJ databases">
        <authorList>
            <person name="De Guttry C."/>
            <person name="Zahm M."/>
            <person name="Klopp C."/>
            <person name="Cabau C."/>
            <person name="Louis A."/>
            <person name="Berthelot C."/>
            <person name="Parey E."/>
            <person name="Roest Crollius H."/>
            <person name="Montfort J."/>
            <person name="Robinson-Rechavi M."/>
            <person name="Bucao C."/>
            <person name="Bouchez O."/>
            <person name="Gislard M."/>
            <person name="Lluch J."/>
            <person name="Milhes M."/>
            <person name="Lampietro C."/>
            <person name="Lopez Roques C."/>
            <person name="Donnadieu C."/>
            <person name="Braasch I."/>
            <person name="Desvignes T."/>
            <person name="Postlethwait J."/>
            <person name="Bobe J."/>
            <person name="Wedekind C."/>
            <person name="Guiguen Y."/>
        </authorList>
    </citation>
    <scope>NUCLEOTIDE SEQUENCE [LARGE SCALE GENOMIC DNA]</scope>
    <source>
        <strain evidence="15">Cs_M1</strain>
        <tissue evidence="15">Blood</tissue>
    </source>
</reference>
<evidence type="ECO:0000259" key="14">
    <source>
        <dbReference type="PROSITE" id="PS50102"/>
    </source>
</evidence>
<dbReference type="FunFam" id="3.30.70.330:FF:000006">
    <property type="entry name" value="ELAV-like 3"/>
    <property type="match status" value="1"/>
</dbReference>
<dbReference type="PRINTS" id="PR00961">
    <property type="entry name" value="HUDSXLRNA"/>
</dbReference>
<dbReference type="InterPro" id="IPR035979">
    <property type="entry name" value="RBD_domain_sf"/>
</dbReference>
<feature type="domain" description="RRM" evidence="14">
    <location>
        <begin position="446"/>
        <end position="524"/>
    </location>
</feature>
<dbReference type="PANTHER" id="PTHR10352">
    <property type="entry name" value="EUKARYOTIC TRANSLATION INITIATION FACTOR 3 SUBUNIT G"/>
    <property type="match status" value="1"/>
</dbReference>
<feature type="domain" description="RRM" evidence="14">
    <location>
        <begin position="209"/>
        <end position="287"/>
    </location>
</feature>
<evidence type="ECO:0000256" key="4">
    <source>
        <dbReference type="ARBA" id="ARBA00004496"/>
    </source>
</evidence>
<feature type="compositionally biased region" description="Polar residues" evidence="13">
    <location>
        <begin position="171"/>
        <end position="202"/>
    </location>
</feature>
<evidence type="ECO:0000256" key="5">
    <source>
        <dbReference type="ARBA" id="ARBA00004624"/>
    </source>
</evidence>
<dbReference type="CDD" id="cd12652">
    <property type="entry name" value="RRM2_Hu"/>
    <property type="match status" value="1"/>
</dbReference>
<dbReference type="Proteomes" id="UP001356427">
    <property type="component" value="Unassembled WGS sequence"/>
</dbReference>
<dbReference type="SUPFAM" id="SSF54928">
    <property type="entry name" value="RNA-binding domain, RBD"/>
    <property type="match status" value="2"/>
</dbReference>
<feature type="region of interest" description="Disordered" evidence="13">
    <location>
        <begin position="28"/>
        <end position="58"/>
    </location>
</feature>
<evidence type="ECO:0000256" key="6">
    <source>
        <dbReference type="ARBA" id="ARBA00006266"/>
    </source>
</evidence>
<dbReference type="InterPro" id="IPR034918">
    <property type="entry name" value="HuD_RRM3"/>
</dbReference>
<evidence type="ECO:0000256" key="10">
    <source>
        <dbReference type="ARBA" id="ARBA00023273"/>
    </source>
</evidence>
<evidence type="ECO:0000313" key="15">
    <source>
        <dbReference type="EMBL" id="KAK6308996.1"/>
    </source>
</evidence>
<keyword evidence="8" id="KW-0677">Repeat</keyword>
<evidence type="ECO:0000256" key="8">
    <source>
        <dbReference type="ARBA" id="ARBA00022737"/>
    </source>
</evidence>
<dbReference type="Pfam" id="PF00076">
    <property type="entry name" value="RRM_1"/>
    <property type="match status" value="3"/>
</dbReference>
<proteinExistence type="inferred from homology"/>
<evidence type="ECO:0000256" key="11">
    <source>
        <dbReference type="PROSITE-ProRule" id="PRU00176"/>
    </source>
</evidence>
<name>A0AAN8LRR3_9TELE</name>
<organism evidence="15 16">
    <name type="scientific">Coregonus suidteri</name>
    <dbReference type="NCBI Taxonomy" id="861788"/>
    <lineage>
        <taxon>Eukaryota</taxon>
        <taxon>Metazoa</taxon>
        <taxon>Chordata</taxon>
        <taxon>Craniata</taxon>
        <taxon>Vertebrata</taxon>
        <taxon>Euteleostomi</taxon>
        <taxon>Actinopterygii</taxon>
        <taxon>Neopterygii</taxon>
        <taxon>Teleostei</taxon>
        <taxon>Protacanthopterygii</taxon>
        <taxon>Salmoniformes</taxon>
        <taxon>Salmonidae</taxon>
        <taxon>Coregoninae</taxon>
        <taxon>Coregonus</taxon>
    </lineage>
</organism>
<comment type="caution">
    <text evidence="15">The sequence shown here is derived from an EMBL/GenBank/DDBJ whole genome shotgun (WGS) entry which is preliminary data.</text>
</comment>
<evidence type="ECO:0000313" key="16">
    <source>
        <dbReference type="Proteomes" id="UP001356427"/>
    </source>
</evidence>
<dbReference type="GO" id="GO:0030425">
    <property type="term" value="C:dendrite"/>
    <property type="evidence" value="ECO:0007669"/>
    <property type="project" value="UniProtKB-SubCell"/>
</dbReference>
<dbReference type="EMBL" id="JAGTTL010000018">
    <property type="protein sequence ID" value="KAK6308996.1"/>
    <property type="molecule type" value="Genomic_DNA"/>
</dbReference>
<dbReference type="InterPro" id="IPR012677">
    <property type="entry name" value="Nucleotide-bd_a/b_plait_sf"/>
</dbReference>
<evidence type="ECO:0000256" key="3">
    <source>
        <dbReference type="ARBA" id="ARBA00004489"/>
    </source>
</evidence>
<feature type="domain" description="RRM" evidence="14">
    <location>
        <begin position="295"/>
        <end position="375"/>
    </location>
</feature>
<evidence type="ECO:0000256" key="7">
    <source>
        <dbReference type="ARBA" id="ARBA00022490"/>
    </source>
</evidence>
<evidence type="ECO:0000256" key="1">
    <source>
        <dbReference type="ARBA" id="ARBA00004279"/>
    </source>
</evidence>
<evidence type="ECO:0000256" key="13">
    <source>
        <dbReference type="SAM" id="MobiDB-lite"/>
    </source>
</evidence>
<dbReference type="InterPro" id="IPR000504">
    <property type="entry name" value="RRM_dom"/>
</dbReference>
<dbReference type="Gene3D" id="3.30.70.330">
    <property type="match status" value="3"/>
</dbReference>
<dbReference type="CDD" id="cd12656">
    <property type="entry name" value="RRM3_HuD"/>
    <property type="match status" value="1"/>
</dbReference>
<dbReference type="GO" id="GO:0030426">
    <property type="term" value="C:growth cone"/>
    <property type="evidence" value="ECO:0007669"/>
    <property type="project" value="UniProtKB-SubCell"/>
</dbReference>
<dbReference type="SMART" id="SM00360">
    <property type="entry name" value="RRM"/>
    <property type="match status" value="3"/>
</dbReference>
<keyword evidence="10" id="KW-0966">Cell projection</keyword>
<comment type="subcellular location">
    <subcellularLocation>
        <location evidence="3">Cell projection</location>
        <location evidence="3">Axon</location>
    </subcellularLocation>
    <subcellularLocation>
        <location evidence="1">Cell projection</location>
        <location evidence="1">Dendrite</location>
    </subcellularLocation>
    <subcellularLocation>
        <location evidence="5">Cell projection</location>
        <location evidence="5">Growth cone</location>
    </subcellularLocation>
    <subcellularLocation>
        <location evidence="4">Cytoplasm</location>
    </subcellularLocation>
    <subcellularLocation>
        <location evidence="2">Perikaryon</location>
    </subcellularLocation>
</comment>
<evidence type="ECO:0000256" key="9">
    <source>
        <dbReference type="ARBA" id="ARBA00022884"/>
    </source>
</evidence>
<evidence type="ECO:0000256" key="12">
    <source>
        <dbReference type="RuleBase" id="RU361281"/>
    </source>
</evidence>
<keyword evidence="16" id="KW-1185">Reference proteome</keyword>
<protein>
    <recommendedName>
        <fullName evidence="12">ELAV-like protein</fullName>
    </recommendedName>
</protein>
<comment type="similarity">
    <text evidence="6 12">Belongs to the RRM elav family.</text>
</comment>
<dbReference type="GO" id="GO:0003723">
    <property type="term" value="F:RNA binding"/>
    <property type="evidence" value="ECO:0007669"/>
    <property type="project" value="UniProtKB-UniRule"/>
</dbReference>
<feature type="region of interest" description="Disordered" evidence="13">
    <location>
        <begin position="171"/>
        <end position="209"/>
    </location>
</feature>
<keyword evidence="7" id="KW-0963">Cytoplasm</keyword>
<dbReference type="GO" id="GO:0005737">
    <property type="term" value="C:cytoplasm"/>
    <property type="evidence" value="ECO:0007669"/>
    <property type="project" value="UniProtKB-SubCell"/>
</dbReference>
<gene>
    <name evidence="15" type="ORF">J4Q44_G00204590</name>
</gene>
<dbReference type="NCBIfam" id="TIGR01661">
    <property type="entry name" value="ELAV_HUD_SF"/>
    <property type="match status" value="1"/>
</dbReference>
<dbReference type="InterPro" id="IPR006548">
    <property type="entry name" value="ELAD_HU_SF"/>
</dbReference>
<dbReference type="AlphaFoldDB" id="A0AAN8LRR3"/>
<keyword evidence="9 11" id="KW-0694">RNA-binding</keyword>